<dbReference type="Proteomes" id="UP000316759">
    <property type="component" value="Unassembled WGS sequence"/>
</dbReference>
<dbReference type="EMBL" id="SUNJ01014224">
    <property type="protein sequence ID" value="TPP56657.1"/>
    <property type="molecule type" value="Genomic_DNA"/>
</dbReference>
<evidence type="ECO:0000313" key="3">
    <source>
        <dbReference type="Proteomes" id="UP000316759"/>
    </source>
</evidence>
<feature type="region of interest" description="Disordered" evidence="1">
    <location>
        <begin position="44"/>
        <end position="111"/>
    </location>
</feature>
<feature type="compositionally biased region" description="Basic and acidic residues" evidence="1">
    <location>
        <begin position="44"/>
        <end position="53"/>
    </location>
</feature>
<evidence type="ECO:0000313" key="2">
    <source>
        <dbReference type="EMBL" id="TPP56657.1"/>
    </source>
</evidence>
<dbReference type="OrthoDB" id="6315854at2759"/>
<protein>
    <submittedName>
        <fullName evidence="2">Uncharacterized protein</fullName>
    </submittedName>
</protein>
<keyword evidence="3" id="KW-1185">Reference proteome</keyword>
<dbReference type="AlphaFoldDB" id="A0A504YFU4"/>
<feature type="compositionally biased region" description="Polar residues" evidence="1">
    <location>
        <begin position="80"/>
        <end position="89"/>
    </location>
</feature>
<dbReference type="STRING" id="46835.A0A504YFU4"/>
<comment type="caution">
    <text evidence="2">The sequence shown here is derived from an EMBL/GenBank/DDBJ whole genome shotgun (WGS) entry which is preliminary data.</text>
</comment>
<reference evidence="2 3" key="1">
    <citation type="submission" date="2019-04" db="EMBL/GenBank/DDBJ databases">
        <title>Annotation for the trematode Fasciola gigantica.</title>
        <authorList>
            <person name="Choi Y.-J."/>
        </authorList>
    </citation>
    <scope>NUCLEOTIDE SEQUENCE [LARGE SCALE GENOMIC DNA]</scope>
    <source>
        <strain evidence="2">Uganda_cow_1</strain>
    </source>
</reference>
<sequence>MSAVFTGNCSMHLPPGARTLFSVTSYKAFHPAFIFSATSQVPAHHDVSSHGRDGAATTTMVFPPPTGLFHTGGSGPPAVTTPTFTSTKSAAEHQALQQQKRRQKADNATLI</sequence>
<evidence type="ECO:0000256" key="1">
    <source>
        <dbReference type="SAM" id="MobiDB-lite"/>
    </source>
</evidence>
<name>A0A504YFU4_FASGI</name>
<accession>A0A504YFU4</accession>
<organism evidence="2 3">
    <name type="scientific">Fasciola gigantica</name>
    <name type="common">Giant liver fluke</name>
    <dbReference type="NCBI Taxonomy" id="46835"/>
    <lineage>
        <taxon>Eukaryota</taxon>
        <taxon>Metazoa</taxon>
        <taxon>Spiralia</taxon>
        <taxon>Lophotrochozoa</taxon>
        <taxon>Platyhelminthes</taxon>
        <taxon>Trematoda</taxon>
        <taxon>Digenea</taxon>
        <taxon>Plagiorchiida</taxon>
        <taxon>Echinostomata</taxon>
        <taxon>Echinostomatoidea</taxon>
        <taxon>Fasciolidae</taxon>
        <taxon>Fasciola</taxon>
    </lineage>
</organism>
<proteinExistence type="predicted"/>
<gene>
    <name evidence="2" type="ORF">FGIG_02911</name>
</gene>